<dbReference type="AlphaFoldDB" id="A0A3T0KWU9"/>
<dbReference type="Proteomes" id="UP000283095">
    <property type="component" value="Chromosome"/>
</dbReference>
<evidence type="ECO:0000256" key="1">
    <source>
        <dbReference type="SAM" id="Phobius"/>
    </source>
</evidence>
<accession>A0A3T0KWU9</accession>
<gene>
    <name evidence="2" type="ORF">BAOM_4166</name>
</gene>
<organism evidence="2 3">
    <name type="scientific">Peribacillus asahii</name>
    <dbReference type="NCBI Taxonomy" id="228899"/>
    <lineage>
        <taxon>Bacteria</taxon>
        <taxon>Bacillati</taxon>
        <taxon>Bacillota</taxon>
        <taxon>Bacilli</taxon>
        <taxon>Bacillales</taxon>
        <taxon>Bacillaceae</taxon>
        <taxon>Peribacillus</taxon>
    </lineage>
</organism>
<evidence type="ECO:0000313" key="2">
    <source>
        <dbReference type="EMBL" id="AZV44773.1"/>
    </source>
</evidence>
<name>A0A3T0KWU9_9BACI</name>
<evidence type="ECO:0000313" key="3">
    <source>
        <dbReference type="Proteomes" id="UP000283095"/>
    </source>
</evidence>
<protein>
    <submittedName>
        <fullName evidence="2">Uncharacterized protein</fullName>
    </submittedName>
</protein>
<feature type="transmembrane region" description="Helical" evidence="1">
    <location>
        <begin position="12"/>
        <end position="31"/>
    </location>
</feature>
<keyword evidence="1" id="KW-1133">Transmembrane helix</keyword>
<keyword evidence="1" id="KW-0812">Transmembrane</keyword>
<proteinExistence type="predicted"/>
<keyword evidence="1" id="KW-0472">Membrane</keyword>
<dbReference type="EMBL" id="CP026095">
    <property type="protein sequence ID" value="AZV44773.1"/>
    <property type="molecule type" value="Genomic_DNA"/>
</dbReference>
<dbReference type="KEGG" id="pasa:BAOM_4166"/>
<reference evidence="2 3" key="1">
    <citation type="submission" date="2018-01" db="EMBL/GenBank/DDBJ databases">
        <title>Bacillus asahii Genome sequencing and assembly.</title>
        <authorList>
            <person name="Jiang H."/>
            <person name="Feng Y."/>
            <person name="Zhao F."/>
            <person name="Lin X."/>
        </authorList>
    </citation>
    <scope>NUCLEOTIDE SEQUENCE [LARGE SCALE GENOMIC DNA]</scope>
    <source>
        <strain evidence="2 3">OM18</strain>
    </source>
</reference>
<sequence length="43" mass="5176">MKVRNYRNIGYLVIYLVKVYAVSPLFNTLFLKKDSGKYFRIIM</sequence>